<keyword evidence="1" id="KW-0479">Metal-binding</keyword>
<keyword evidence="2" id="KW-0862">Zinc</keyword>
<dbReference type="Proteomes" id="UP000053411">
    <property type="component" value="Unassembled WGS sequence"/>
</dbReference>
<dbReference type="PANTHER" id="PTHR36206">
    <property type="entry name" value="ASPERCRYPTIN BIOSYNTHESIS CLUSTER-SPECIFIC TRANSCRIPTION REGULATOR ATNN-RELATED"/>
    <property type="match status" value="1"/>
</dbReference>
<dbReference type="Pfam" id="PF00172">
    <property type="entry name" value="Zn_clus"/>
    <property type="match status" value="1"/>
</dbReference>
<dbReference type="STRING" id="1442371.A0A0D2JSR8"/>
<dbReference type="GO" id="GO:0000981">
    <property type="term" value="F:DNA-binding transcription factor activity, RNA polymerase II-specific"/>
    <property type="evidence" value="ECO:0007669"/>
    <property type="project" value="InterPro"/>
</dbReference>
<protein>
    <recommendedName>
        <fullName evidence="7">Zn(2)-C6 fungal-type domain-containing protein</fullName>
    </recommendedName>
</protein>
<feature type="domain" description="Zn(2)-C6 fungal-type" evidence="7">
    <location>
        <begin position="4"/>
        <end position="31"/>
    </location>
</feature>
<dbReference type="InterPro" id="IPR001138">
    <property type="entry name" value="Zn2Cys6_DnaBD"/>
</dbReference>
<keyword evidence="5" id="KW-0804">Transcription</keyword>
<evidence type="ECO:0000256" key="6">
    <source>
        <dbReference type="ARBA" id="ARBA00023242"/>
    </source>
</evidence>
<dbReference type="AlphaFoldDB" id="A0A0D2JSR8"/>
<accession>A0A0D2JSR8</accession>
<keyword evidence="3" id="KW-0805">Transcription regulation</keyword>
<evidence type="ECO:0000256" key="2">
    <source>
        <dbReference type="ARBA" id="ARBA00022833"/>
    </source>
</evidence>
<evidence type="ECO:0000256" key="4">
    <source>
        <dbReference type="ARBA" id="ARBA00023125"/>
    </source>
</evidence>
<keyword evidence="4" id="KW-0238">DNA-binding</keyword>
<sequence length="536" mass="59672">MLPRRIKCTEERPHCVRCSKSGLPCPGYKVPVARIFESQPPSALQFDSDLDRTRYQYFVEIGSRILSTFQWNSTPFWTRLAPQQGLRHAAVRHGLTALGAIQARFHNITMAEMQARARPKISALAMSHAHKAMHLVRTADPGTLPIEVSLTCCLLFLAIQFWIERTSSATIHILAAYRILHEKSDADASLSAKPPDMAGEFATTFIPTLDELISHTCTFSDDFPPPGSGIPADYHLDYDVSQLLVCDISDSSRALDAIDRLLKCVLRATSMPGISQSLEEKITSAFLCLGRKIQELRDTDVLSGHGFEYIHLCLHLRVANVMFLTIGRHDEAGFDAFHADFGFIVDCCSKIIDLNAADPRRKQSVLSPSLGVLPPLFFVATRCREPRLRREALALLHEAGVNERGWTSCIAFSIANFVVREEENGLNDLLGQDGAADRIRRRIRLHDVQVCNPSRTANIKYFVFEHGFRDAGPVCPAISNPESGLKGIIQCKASIPYPSHPSVEIDGVTCQMSRKVLRACGYSSITLFRQRVDCHC</sequence>
<dbReference type="PANTHER" id="PTHR36206:SF13">
    <property type="entry name" value="TRANSCRIPTIONAL REGULATORY PROTEIN MOC3"/>
    <property type="match status" value="1"/>
</dbReference>
<dbReference type="OrthoDB" id="75169at2759"/>
<dbReference type="CDD" id="cd00067">
    <property type="entry name" value="GAL4"/>
    <property type="match status" value="1"/>
</dbReference>
<gene>
    <name evidence="8" type="ORF">Z520_10692</name>
</gene>
<reference evidence="8 9" key="1">
    <citation type="submission" date="2015-01" db="EMBL/GenBank/DDBJ databases">
        <title>The Genome Sequence of Fonsecaea multimorphosa CBS 102226.</title>
        <authorList>
            <consortium name="The Broad Institute Genomics Platform"/>
            <person name="Cuomo C."/>
            <person name="de Hoog S."/>
            <person name="Gorbushina A."/>
            <person name="Stielow B."/>
            <person name="Teixiera M."/>
            <person name="Abouelleil A."/>
            <person name="Chapman S.B."/>
            <person name="Priest M."/>
            <person name="Young S.K."/>
            <person name="Wortman J."/>
            <person name="Nusbaum C."/>
            <person name="Birren B."/>
        </authorList>
    </citation>
    <scope>NUCLEOTIDE SEQUENCE [LARGE SCALE GENOMIC DNA]</scope>
    <source>
        <strain evidence="8 9">CBS 102226</strain>
    </source>
</reference>
<evidence type="ECO:0000256" key="3">
    <source>
        <dbReference type="ARBA" id="ARBA00023015"/>
    </source>
</evidence>
<organism evidence="8 9">
    <name type="scientific">Fonsecaea multimorphosa CBS 102226</name>
    <dbReference type="NCBI Taxonomy" id="1442371"/>
    <lineage>
        <taxon>Eukaryota</taxon>
        <taxon>Fungi</taxon>
        <taxon>Dikarya</taxon>
        <taxon>Ascomycota</taxon>
        <taxon>Pezizomycotina</taxon>
        <taxon>Eurotiomycetes</taxon>
        <taxon>Chaetothyriomycetidae</taxon>
        <taxon>Chaetothyriales</taxon>
        <taxon>Herpotrichiellaceae</taxon>
        <taxon>Fonsecaea</taxon>
    </lineage>
</organism>
<dbReference type="GO" id="GO:0008270">
    <property type="term" value="F:zinc ion binding"/>
    <property type="evidence" value="ECO:0007669"/>
    <property type="project" value="InterPro"/>
</dbReference>
<dbReference type="GO" id="GO:0003677">
    <property type="term" value="F:DNA binding"/>
    <property type="evidence" value="ECO:0007669"/>
    <property type="project" value="UniProtKB-KW"/>
</dbReference>
<dbReference type="InterPro" id="IPR052360">
    <property type="entry name" value="Transcr_Regulatory_Proteins"/>
</dbReference>
<dbReference type="EMBL" id="KN848093">
    <property type="protein sequence ID" value="KIX93514.1"/>
    <property type="molecule type" value="Genomic_DNA"/>
</dbReference>
<dbReference type="GeneID" id="27716438"/>
<name>A0A0D2JSR8_9EURO</name>
<evidence type="ECO:0000256" key="1">
    <source>
        <dbReference type="ARBA" id="ARBA00022723"/>
    </source>
</evidence>
<dbReference type="VEuPathDB" id="FungiDB:Z520_10692"/>
<evidence type="ECO:0000256" key="5">
    <source>
        <dbReference type="ARBA" id="ARBA00023163"/>
    </source>
</evidence>
<keyword evidence="6" id="KW-0539">Nucleus</keyword>
<evidence type="ECO:0000313" key="9">
    <source>
        <dbReference type="Proteomes" id="UP000053411"/>
    </source>
</evidence>
<evidence type="ECO:0000313" key="8">
    <source>
        <dbReference type="EMBL" id="KIX93514.1"/>
    </source>
</evidence>
<evidence type="ECO:0000259" key="7">
    <source>
        <dbReference type="Pfam" id="PF00172"/>
    </source>
</evidence>
<keyword evidence="9" id="KW-1185">Reference proteome</keyword>
<dbReference type="RefSeq" id="XP_016627637.1">
    <property type="nucleotide sequence ID" value="XM_016781184.1"/>
</dbReference>
<proteinExistence type="predicted"/>